<reference evidence="5 6" key="1">
    <citation type="submission" date="2024-06" db="EMBL/GenBank/DDBJ databases">
        <title>A chromosome level genome sequence of Diviner's sage (Salvia divinorum).</title>
        <authorList>
            <person name="Ford S.A."/>
            <person name="Ro D.-K."/>
            <person name="Ness R.W."/>
            <person name="Phillips M.A."/>
        </authorList>
    </citation>
    <scope>NUCLEOTIDE SEQUENCE [LARGE SCALE GENOMIC DNA]</scope>
    <source>
        <strain evidence="5">SAF-2024a</strain>
        <tissue evidence="5">Leaf</tissue>
    </source>
</reference>
<evidence type="ECO:0000259" key="4">
    <source>
        <dbReference type="PROSITE" id="PS50089"/>
    </source>
</evidence>
<feature type="domain" description="RING-type" evidence="4">
    <location>
        <begin position="745"/>
        <end position="785"/>
    </location>
</feature>
<accession>A0ABD1H5E4</accession>
<dbReference type="Pfam" id="PF20235">
    <property type="entry name" value="PIR2-like_helical"/>
    <property type="match status" value="1"/>
</dbReference>
<dbReference type="PROSITE" id="PS50089">
    <property type="entry name" value="ZF_RING_2"/>
    <property type="match status" value="1"/>
</dbReference>
<evidence type="ECO:0000313" key="6">
    <source>
        <dbReference type="Proteomes" id="UP001567538"/>
    </source>
</evidence>
<feature type="region of interest" description="Disordered" evidence="3">
    <location>
        <begin position="393"/>
        <end position="426"/>
    </location>
</feature>
<dbReference type="PANTHER" id="PTHR46405:SF9">
    <property type="entry name" value="E3 UBIQUITIN-PROTEIN LIGASE RF298"/>
    <property type="match status" value="1"/>
</dbReference>
<dbReference type="AlphaFoldDB" id="A0ABD1H5E4"/>
<evidence type="ECO:0000313" key="5">
    <source>
        <dbReference type="EMBL" id="KAL1550211.1"/>
    </source>
</evidence>
<dbReference type="Proteomes" id="UP001567538">
    <property type="component" value="Unassembled WGS sequence"/>
</dbReference>
<dbReference type="InterPro" id="IPR046527">
    <property type="entry name" value="PIR2-like_helical"/>
</dbReference>
<dbReference type="Gene3D" id="3.30.40.10">
    <property type="entry name" value="Zinc/RING finger domain, C3HC4 (zinc finger)"/>
    <property type="match status" value="1"/>
</dbReference>
<organism evidence="5 6">
    <name type="scientific">Salvia divinorum</name>
    <name type="common">Maria pastora</name>
    <name type="synonym">Diviner's sage</name>
    <dbReference type="NCBI Taxonomy" id="28513"/>
    <lineage>
        <taxon>Eukaryota</taxon>
        <taxon>Viridiplantae</taxon>
        <taxon>Streptophyta</taxon>
        <taxon>Embryophyta</taxon>
        <taxon>Tracheophyta</taxon>
        <taxon>Spermatophyta</taxon>
        <taxon>Magnoliopsida</taxon>
        <taxon>eudicotyledons</taxon>
        <taxon>Gunneridae</taxon>
        <taxon>Pentapetalae</taxon>
        <taxon>asterids</taxon>
        <taxon>lamiids</taxon>
        <taxon>Lamiales</taxon>
        <taxon>Lamiaceae</taxon>
        <taxon>Nepetoideae</taxon>
        <taxon>Mentheae</taxon>
        <taxon>Salviinae</taxon>
        <taxon>Salvia</taxon>
        <taxon>Salvia subgen. Calosphace</taxon>
    </lineage>
</organism>
<dbReference type="PANTHER" id="PTHR46405">
    <property type="entry name" value="OS05G0141500 PROTEIN"/>
    <property type="match status" value="1"/>
</dbReference>
<feature type="compositionally biased region" description="Low complexity" evidence="3">
    <location>
        <begin position="397"/>
        <end position="412"/>
    </location>
</feature>
<evidence type="ECO:0000256" key="2">
    <source>
        <dbReference type="SAM" id="Coils"/>
    </source>
</evidence>
<dbReference type="InterPro" id="IPR001841">
    <property type="entry name" value="Znf_RING"/>
</dbReference>
<keyword evidence="1" id="KW-0863">Zinc-finger</keyword>
<dbReference type="GO" id="GO:0008270">
    <property type="term" value="F:zinc ion binding"/>
    <property type="evidence" value="ECO:0007669"/>
    <property type="project" value="UniProtKB-KW"/>
</dbReference>
<dbReference type="InterPro" id="IPR013083">
    <property type="entry name" value="Znf_RING/FYVE/PHD"/>
</dbReference>
<evidence type="ECO:0000256" key="1">
    <source>
        <dbReference type="PROSITE-ProRule" id="PRU00175"/>
    </source>
</evidence>
<protein>
    <submittedName>
        <fullName evidence="5">E3 ubiquitin-protein ligase RF298</fullName>
    </submittedName>
</protein>
<evidence type="ECO:0000256" key="3">
    <source>
        <dbReference type="SAM" id="MobiDB-lite"/>
    </source>
</evidence>
<gene>
    <name evidence="5" type="ORF">AAHA92_18208</name>
</gene>
<keyword evidence="1" id="KW-0479">Metal-binding</keyword>
<sequence>MSKNCSGCDCSVDCGSNGVSPLLANDKGRNKRKFLSDLPLDIPVEASNASLSEVPRYEILEETFRNALNELGSIMERSIEEQDTDKLQASDWDNPVVCQLEELLMNSLKVTFGSAVKKIIESGYTKEDAEWAILYSSLFNGSKDAVSNAVDSALAILKRDKEISTTKHPVFEGLQSLVDYTLLEMICVLREVRPSLSVSDAMWCLLISDLNLVNTCPAEGGTVGGSCSQEASADSLALPQSKSETSSTSQIKDFNDSGCSKQINPQYKGCEPKSPSAGELASPGKECVLAALEAKGNLSSFVKEHFLSSFQGNTMDEKAVGNKKGLSVNSKRDMLRQKAFQFEKHYKGRLSKGAFKAKVTAWGSMVLDKSLRAQPGCASIAMKGAVHSKLLTPAGTSSSAAESNSHPSSNSPPLSPACDGSKGGANVSDTPKATDYYASIPFDETLHKCVPQDDKDEAILILVPYKQEIEKELQGWTEWANEKVMQAARRLGKDQAELKMLRQEKEEMEKFKKEKQALEESTIKRLSEMEHALTNATGQIEVANCTIHRLEEENHLLKNDMLAAKMQAIRAATNLESALEREQQTLKKMQSWDADKSIVQDQLTNLKRQITALNNRQEKARGRKDQFKALWKQEEKEKSKAQKNIDSLRRKLDEEEALMKEEADSIKQASEKEMQKCEADIKRLQKMIMELSIESDKSKIAALNMGYGSYLKGLPGSQLPKVTNGLAVFEDNLSDTPDVKPERECVMCMAAEISVVFIPCAHQVLCTQCNVIHEKQGMSDCPSCRTTIQKRVSVSYRY</sequence>
<feature type="coiled-coil region" evidence="2">
    <location>
        <begin position="484"/>
        <end position="694"/>
    </location>
</feature>
<dbReference type="EMBL" id="JBEAFC010000007">
    <property type="protein sequence ID" value="KAL1550211.1"/>
    <property type="molecule type" value="Genomic_DNA"/>
</dbReference>
<name>A0ABD1H5E4_SALDI</name>
<keyword evidence="2" id="KW-0175">Coiled coil</keyword>
<dbReference type="InterPro" id="IPR046934">
    <property type="entry name" value="PIR2-like"/>
</dbReference>
<keyword evidence="1" id="KW-0862">Zinc</keyword>
<comment type="caution">
    <text evidence="5">The sequence shown here is derived from an EMBL/GenBank/DDBJ whole genome shotgun (WGS) entry which is preliminary data.</text>
</comment>
<proteinExistence type="predicted"/>
<dbReference type="SUPFAM" id="SSF57850">
    <property type="entry name" value="RING/U-box"/>
    <property type="match status" value="1"/>
</dbReference>
<dbReference type="Pfam" id="PF13920">
    <property type="entry name" value="zf-C3HC4_3"/>
    <property type="match status" value="1"/>
</dbReference>
<dbReference type="CDD" id="cd23128">
    <property type="entry name" value="RING-HC_MIP1-like"/>
    <property type="match status" value="1"/>
</dbReference>
<keyword evidence="6" id="KW-1185">Reference proteome</keyword>